<dbReference type="PANTHER" id="PTHR46796">
    <property type="entry name" value="HTH-TYPE TRANSCRIPTIONAL ACTIVATOR RHAS-RELATED"/>
    <property type="match status" value="1"/>
</dbReference>
<gene>
    <name evidence="5" type="ORF">OWR29_26235</name>
</gene>
<dbReference type="RefSeq" id="WP_267565895.1">
    <property type="nucleotide sequence ID" value="NZ_JAPNTZ010000009.1"/>
</dbReference>
<evidence type="ECO:0000256" key="3">
    <source>
        <dbReference type="ARBA" id="ARBA00023163"/>
    </source>
</evidence>
<protein>
    <submittedName>
        <fullName evidence="5">Helix-turn-helix transcriptional regulator</fullName>
    </submittedName>
</protein>
<dbReference type="SMART" id="SM00342">
    <property type="entry name" value="HTH_ARAC"/>
    <property type="match status" value="1"/>
</dbReference>
<comment type="caution">
    <text evidence="5">The sequence shown here is derived from an EMBL/GenBank/DDBJ whole genome shotgun (WGS) entry which is preliminary data.</text>
</comment>
<feature type="domain" description="HTH araC/xylS-type" evidence="4">
    <location>
        <begin position="219"/>
        <end position="320"/>
    </location>
</feature>
<dbReference type="SUPFAM" id="SSF46689">
    <property type="entry name" value="Homeodomain-like"/>
    <property type="match status" value="2"/>
</dbReference>
<evidence type="ECO:0000256" key="2">
    <source>
        <dbReference type="ARBA" id="ARBA00023125"/>
    </source>
</evidence>
<evidence type="ECO:0000256" key="1">
    <source>
        <dbReference type="ARBA" id="ARBA00023015"/>
    </source>
</evidence>
<evidence type="ECO:0000313" key="6">
    <source>
        <dbReference type="Proteomes" id="UP001151002"/>
    </source>
</evidence>
<keyword evidence="3" id="KW-0804">Transcription</keyword>
<dbReference type="Proteomes" id="UP001151002">
    <property type="component" value="Unassembled WGS sequence"/>
</dbReference>
<reference evidence="5" key="1">
    <citation type="submission" date="2022-11" db="EMBL/GenBank/DDBJ databases">
        <authorList>
            <person name="Somphong A."/>
            <person name="Phongsopitanun W."/>
        </authorList>
    </citation>
    <scope>NUCLEOTIDE SEQUENCE</scope>
    <source>
        <strain evidence="5">Pm04-4</strain>
    </source>
</reference>
<dbReference type="Gene3D" id="1.10.10.60">
    <property type="entry name" value="Homeodomain-like"/>
    <property type="match status" value="1"/>
</dbReference>
<keyword evidence="2" id="KW-0238">DNA-binding</keyword>
<dbReference type="InterPro" id="IPR009057">
    <property type="entry name" value="Homeodomain-like_sf"/>
</dbReference>
<dbReference type="InterPro" id="IPR050204">
    <property type="entry name" value="AraC_XylS_family_regulators"/>
</dbReference>
<organism evidence="5 6">
    <name type="scientific">Paractinoplanes pyxinae</name>
    <dbReference type="NCBI Taxonomy" id="2997416"/>
    <lineage>
        <taxon>Bacteria</taxon>
        <taxon>Bacillati</taxon>
        <taxon>Actinomycetota</taxon>
        <taxon>Actinomycetes</taxon>
        <taxon>Micromonosporales</taxon>
        <taxon>Micromonosporaceae</taxon>
        <taxon>Paractinoplanes</taxon>
    </lineage>
</organism>
<keyword evidence="1" id="KW-0805">Transcription regulation</keyword>
<evidence type="ECO:0000259" key="4">
    <source>
        <dbReference type="PROSITE" id="PS01124"/>
    </source>
</evidence>
<accession>A0ABT4B4V5</accession>
<name>A0ABT4B4V5_9ACTN</name>
<dbReference type="PROSITE" id="PS00041">
    <property type="entry name" value="HTH_ARAC_FAMILY_1"/>
    <property type="match status" value="1"/>
</dbReference>
<dbReference type="EMBL" id="JAPNTZ010000009">
    <property type="protein sequence ID" value="MCY1141511.1"/>
    <property type="molecule type" value="Genomic_DNA"/>
</dbReference>
<dbReference type="InterPro" id="IPR018060">
    <property type="entry name" value="HTH_AraC"/>
</dbReference>
<dbReference type="PROSITE" id="PS01124">
    <property type="entry name" value="HTH_ARAC_FAMILY_2"/>
    <property type="match status" value="1"/>
</dbReference>
<proteinExistence type="predicted"/>
<evidence type="ECO:0000313" key="5">
    <source>
        <dbReference type="EMBL" id="MCY1141511.1"/>
    </source>
</evidence>
<dbReference type="InterPro" id="IPR018062">
    <property type="entry name" value="HTH_AraC-typ_CS"/>
</dbReference>
<sequence length="321" mass="34909">MEAHLVSESFETTDIAVAEQLMRDTYSGHLRLEAHGRHGGMRVSQAQLSPAVRLDDMRFSFSYEAESPPIGVITIGHLRSGRASYRSHDGERLIGPGDVVLCFQPDQYCTVSCADLDIGIASIDPALLSRVADTAPGRRREPVRLTGYTPVTSQAARLWESSYGYAQSVAGQPGALVSPLLVASVARLLAATALSVFPNNALTDPTIEDRRDAHSATLRRAIAFIDEHPHRDITVADIAAAAYVSVRAVQLAFRRHLGTTPMAYLRRVRLDRAHRDLLGADPAVTTVGQIAARWGFSDHSRFTAAYGQEYGHPPSSTLRQG</sequence>
<dbReference type="PANTHER" id="PTHR46796:SF12">
    <property type="entry name" value="HTH-TYPE DNA-BINDING TRANSCRIPTIONAL ACTIVATOR EUTR"/>
    <property type="match status" value="1"/>
</dbReference>
<dbReference type="Pfam" id="PF12833">
    <property type="entry name" value="HTH_18"/>
    <property type="match status" value="1"/>
</dbReference>
<keyword evidence="6" id="KW-1185">Reference proteome</keyword>